<organism evidence="2 3">
    <name type="scientific">Butyricicoccus pullicaecorum</name>
    <dbReference type="NCBI Taxonomy" id="501571"/>
    <lineage>
        <taxon>Bacteria</taxon>
        <taxon>Bacillati</taxon>
        <taxon>Bacillota</taxon>
        <taxon>Clostridia</taxon>
        <taxon>Eubacteriales</taxon>
        <taxon>Butyricicoccaceae</taxon>
        <taxon>Butyricicoccus</taxon>
    </lineage>
</organism>
<name>A0A1Y4L6H8_9FIRM</name>
<dbReference type="RefSeq" id="WP_087374479.1">
    <property type="nucleotide sequence ID" value="NZ_NFKK01000022.1"/>
</dbReference>
<evidence type="ECO:0000256" key="1">
    <source>
        <dbReference type="SAM" id="Phobius"/>
    </source>
</evidence>
<keyword evidence="1" id="KW-0472">Membrane</keyword>
<accession>A0A1Y4L6H8</accession>
<keyword evidence="1" id="KW-1133">Transmembrane helix</keyword>
<gene>
    <name evidence="2" type="ORF">B5F17_13035</name>
</gene>
<evidence type="ECO:0000313" key="2">
    <source>
        <dbReference type="EMBL" id="OUP51450.1"/>
    </source>
</evidence>
<reference evidence="3" key="1">
    <citation type="submission" date="2017-04" db="EMBL/GenBank/DDBJ databases">
        <title>Function of individual gut microbiota members based on whole genome sequencing of pure cultures obtained from chicken caecum.</title>
        <authorList>
            <person name="Medvecky M."/>
            <person name="Cejkova D."/>
            <person name="Polansky O."/>
            <person name="Karasova D."/>
            <person name="Kubasova T."/>
            <person name="Cizek A."/>
            <person name="Rychlik I."/>
        </authorList>
    </citation>
    <scope>NUCLEOTIDE SEQUENCE [LARGE SCALE GENOMIC DNA]</scope>
    <source>
        <strain evidence="3">An180</strain>
    </source>
</reference>
<comment type="caution">
    <text evidence="2">The sequence shown here is derived from an EMBL/GenBank/DDBJ whole genome shotgun (WGS) entry which is preliminary data.</text>
</comment>
<dbReference type="Proteomes" id="UP000195897">
    <property type="component" value="Unassembled WGS sequence"/>
</dbReference>
<dbReference type="AlphaFoldDB" id="A0A1Y4L6H8"/>
<proteinExistence type="predicted"/>
<protein>
    <recommendedName>
        <fullName evidence="4">Sporulation protein YqfD</fullName>
    </recommendedName>
</protein>
<dbReference type="Pfam" id="PF06898">
    <property type="entry name" value="YqfD"/>
    <property type="match status" value="1"/>
</dbReference>
<dbReference type="EMBL" id="NFKK01000022">
    <property type="protein sequence ID" value="OUP51450.1"/>
    <property type="molecule type" value="Genomic_DNA"/>
</dbReference>
<evidence type="ECO:0008006" key="4">
    <source>
        <dbReference type="Google" id="ProtNLM"/>
    </source>
</evidence>
<feature type="transmembrane region" description="Helical" evidence="1">
    <location>
        <begin position="89"/>
        <end position="112"/>
    </location>
</feature>
<evidence type="ECO:0000313" key="3">
    <source>
        <dbReference type="Proteomes" id="UP000195897"/>
    </source>
</evidence>
<dbReference type="InterPro" id="IPR010690">
    <property type="entry name" value="YqfD"/>
</dbReference>
<sequence length="407" mass="44362">MIGRLVSGAAGEVRIRVCGASIERFLNVALQGEIGLWHTVRVDARTIETTLSLSDFYALRRLMGRTGCRVRVIGRRGLPFFVARLRRRWILTGGVCALALVVVLLTQFVWVLEIVAADGIPVSALRDVLRETGIYEGAWLGQIDTDDTRRAIQSEIPEVGVIAITRIGNAVRVEVDAAVPTPDRIDRAAPTGLVASRDGVVSRTAVTGGQLLVQPGEAVEQGQLLVSSAVPNTTEWGEAHRAHGMGRVMAYTSRTATLLCPLTWTESRATDRMTTRYALILGDRRINLYLGSGIHTDTCDKITIEKTRLSIGSRLMLPISLVRETCRACDAVPVSGTAQEVGDAAAQTWLDRLAQALDGTILDSRWTIEEEAGAVRVRVTASCEEQIACEMIDRTPLPEKEQEEPAE</sequence>
<keyword evidence="1" id="KW-0812">Transmembrane</keyword>